<accession>A0A8X7MM11</accession>
<dbReference type="InterPro" id="IPR046496">
    <property type="entry name" value="DUF6589"/>
</dbReference>
<reference evidence="3" key="2">
    <citation type="journal article" date="2019" name="IMA Fungus">
        <title>Genome sequencing and comparison of five Tilletia species to identify candidate genes for the detection of regulated species infecting wheat.</title>
        <authorList>
            <person name="Nguyen H.D.T."/>
            <person name="Sultana T."/>
            <person name="Kesanakurti P."/>
            <person name="Hambleton S."/>
        </authorList>
    </citation>
    <scope>NUCLEOTIDE SEQUENCE</scope>
    <source>
        <strain evidence="3">DAOMC 236426</strain>
    </source>
</reference>
<feature type="domain" description="DUF6589" evidence="2">
    <location>
        <begin position="335"/>
        <end position="677"/>
    </location>
</feature>
<protein>
    <recommendedName>
        <fullName evidence="2">DUF6589 domain-containing protein</fullName>
    </recommendedName>
</protein>
<name>A0A8X7MM11_9BASI</name>
<comment type="caution">
    <text evidence="3">The sequence shown here is derived from an EMBL/GenBank/DDBJ whole genome shotgun (WGS) entry which is preliminary data.</text>
</comment>
<feature type="region of interest" description="Disordered" evidence="1">
    <location>
        <begin position="545"/>
        <end position="569"/>
    </location>
</feature>
<evidence type="ECO:0000259" key="2">
    <source>
        <dbReference type="Pfam" id="PF20231"/>
    </source>
</evidence>
<keyword evidence="4" id="KW-1185">Reference proteome</keyword>
<reference evidence="3" key="1">
    <citation type="submission" date="2016-04" db="EMBL/GenBank/DDBJ databases">
        <authorList>
            <person name="Nguyen H.D."/>
            <person name="Samba Siva P."/>
            <person name="Cullis J."/>
            <person name="Levesque C.A."/>
            <person name="Hambleton S."/>
        </authorList>
    </citation>
    <scope>NUCLEOTIDE SEQUENCE</scope>
    <source>
        <strain evidence="3">DAOMC 236426</strain>
    </source>
</reference>
<organism evidence="3 4">
    <name type="scientific">Tilletia controversa</name>
    <name type="common">dwarf bunt fungus</name>
    <dbReference type="NCBI Taxonomy" id="13291"/>
    <lineage>
        <taxon>Eukaryota</taxon>
        <taxon>Fungi</taxon>
        <taxon>Dikarya</taxon>
        <taxon>Basidiomycota</taxon>
        <taxon>Ustilaginomycotina</taxon>
        <taxon>Exobasidiomycetes</taxon>
        <taxon>Tilletiales</taxon>
        <taxon>Tilletiaceae</taxon>
        <taxon>Tilletia</taxon>
    </lineage>
</organism>
<evidence type="ECO:0000313" key="4">
    <source>
        <dbReference type="Proteomes" id="UP000077684"/>
    </source>
</evidence>
<gene>
    <name evidence="3" type="ORF">A4X06_0g7594</name>
</gene>
<dbReference type="Proteomes" id="UP000077684">
    <property type="component" value="Unassembled WGS sequence"/>
</dbReference>
<proteinExistence type="predicted"/>
<evidence type="ECO:0000313" key="3">
    <source>
        <dbReference type="EMBL" id="KAE8241280.1"/>
    </source>
</evidence>
<dbReference type="AlphaFoldDB" id="A0A8X7MM11"/>
<dbReference type="Pfam" id="PF20231">
    <property type="entry name" value="DUF6589"/>
    <property type="match status" value="1"/>
</dbReference>
<dbReference type="EMBL" id="LWDE02001369">
    <property type="protein sequence ID" value="KAE8241280.1"/>
    <property type="molecule type" value="Genomic_DNA"/>
</dbReference>
<sequence>MTRADDVQTFSFQQTTRSIKQRLPFTFAVVNAIAGADRDDSGGSASSATSNADPQASAIADAFDGLPTSAASLSMEQSGSEQDVMRDDVGLEAWDALIGDWEDDEDLLGARHISERPLPRAATTTRRQDQDGAHQLGAVVNARQRYSTSFPNQVAAASIMFLLFGRNRLNSRFALSLGMFLFASRTGRRVVEVLSRLGLSIAYLTVLRSVKDLSKKCRKRARDTFLDQSKCHIFGYDNINWQHKIRNKTATSTTVMKAAVHGALYEIDPSTQIKEGPQHSVCHPRVLEDMLGADMPAPSTTRTSLLTDLGPNPWPALRAQRDELRKKPLPDNLHPSDVLCGEQDDEQILKAMLSHARKAFLIQHGYLRYDSPVPEPPQIWPLAVTKTKVFPLPVLNVDESSVQGNLEVFKQYFRTQLKIPDSFWSNNVLFVVPDAYTSIKIKQCQKLRRCDLSSQEFDRFSAPQPCAAPWHLMYAYIRCLISNYGGPLQQASFISVRNIAERVGFRNLLSEPHNFHDCNRFFQIWFSAASCTIIESALRKKMSPCDPVQPAEKPAPTASTSRPQRPEEVICPFSGPKDLKHAEAEFSGLDQSLFLQVSEDAVREMIGQGASTLLQERETGGDNRDDCALQSRLMFLDIGLFIELQAAISTGDPGRMVLVVKQLVPRFQATGQHNYADTFKPVDLVQENFVYDLKHTWPVGGVTKSIEYRSVMGWLLQLLAEVKTGFWTDLGIASQDQRHSDKKRGMTILSLRRDFERYGVFEWDSGGRRINTFEVIRGDALRAAKKRAQEKGTSTKTLRQEKNVACDMYATGMLGLRGTTAGSGTLSKWVSRRSVAMGKDAKESVVRGQGDESEEEDDILMQDIEKDRYRHTAVISNMDGYEELMDDE</sequence>
<evidence type="ECO:0000256" key="1">
    <source>
        <dbReference type="SAM" id="MobiDB-lite"/>
    </source>
</evidence>